<organism evidence="2 3">
    <name type="scientific">Plenodomus tracheiphilus IPT5</name>
    <dbReference type="NCBI Taxonomy" id="1408161"/>
    <lineage>
        <taxon>Eukaryota</taxon>
        <taxon>Fungi</taxon>
        <taxon>Dikarya</taxon>
        <taxon>Ascomycota</taxon>
        <taxon>Pezizomycotina</taxon>
        <taxon>Dothideomycetes</taxon>
        <taxon>Pleosporomycetidae</taxon>
        <taxon>Pleosporales</taxon>
        <taxon>Pleosporineae</taxon>
        <taxon>Leptosphaeriaceae</taxon>
        <taxon>Plenodomus</taxon>
    </lineage>
</organism>
<evidence type="ECO:0000259" key="1">
    <source>
        <dbReference type="Pfam" id="PF06985"/>
    </source>
</evidence>
<name>A0A6A7BG48_9PLEO</name>
<protein>
    <submittedName>
        <fullName evidence="2">HET-domain-containing protein</fullName>
    </submittedName>
</protein>
<proteinExistence type="predicted"/>
<sequence length="533" mass="59978">MRRTHADASLPGFEVIDCRSHNFPPDIVERPWTERYVALSCVWGPSSDDWPQTILDAIEMTKRMGERYLWVDRTCIDQSNVARKMNLISKMDAMYDGAEFTIVCASGDARSGLSGVCATSRRSQPFVQLVQNSEKSEGKTKVKFAPGSLEELLGVSEDDYLVDIVGETGWLDDGRFGLGGKSDFNFEVLLENQRLPLKETIPNLLREIATEGDEDPNDIEVDKIPITRRPWTHSSKPRRPLPQDKTASMITLISTMQEPRSAVKQSSWATRGWSYQEGVLPNRRLVFTEEQVYRECRGMAVCETVDLALDLVHEPSGVRMADFMLSGIFDGDLHHDSELQYGFGPALNLEDTGDKVVALDGHIDAFTLRNLTNEDDAPRAFQGVANTYTTDHGLSLLLRLPVWGGASANAKPGLQHTFALSVTSWIHIVTPQGRERGLVIADCIRRPQFPSWTRAGWQDAVEFCNERQRQKRRIEWTSKNMGFLIKSPDSGVRFTVDDHDVETSVTVQIIATSSRRRPARIGLAKWIIRGRRI</sequence>
<dbReference type="InterPro" id="IPR010730">
    <property type="entry name" value="HET"/>
</dbReference>
<dbReference type="OrthoDB" id="5428863at2759"/>
<accession>A0A6A7BG48</accession>
<dbReference type="Proteomes" id="UP000799423">
    <property type="component" value="Unassembled WGS sequence"/>
</dbReference>
<dbReference type="PANTHER" id="PTHR33112">
    <property type="entry name" value="DOMAIN PROTEIN, PUTATIVE-RELATED"/>
    <property type="match status" value="1"/>
</dbReference>
<dbReference type="AlphaFoldDB" id="A0A6A7BG48"/>
<evidence type="ECO:0000313" key="3">
    <source>
        <dbReference type="Proteomes" id="UP000799423"/>
    </source>
</evidence>
<dbReference type="Pfam" id="PF06985">
    <property type="entry name" value="HET"/>
    <property type="match status" value="1"/>
</dbReference>
<gene>
    <name evidence="2" type="ORF">T440DRAFT_547244</name>
</gene>
<feature type="domain" description="Heterokaryon incompatibility" evidence="1">
    <location>
        <begin position="36"/>
        <end position="135"/>
    </location>
</feature>
<evidence type="ECO:0000313" key="2">
    <source>
        <dbReference type="EMBL" id="KAF2853349.1"/>
    </source>
</evidence>
<reference evidence="2" key="1">
    <citation type="submission" date="2020-01" db="EMBL/GenBank/DDBJ databases">
        <authorList>
            <consortium name="DOE Joint Genome Institute"/>
            <person name="Haridas S."/>
            <person name="Albert R."/>
            <person name="Binder M."/>
            <person name="Bloem J."/>
            <person name="Labutti K."/>
            <person name="Salamov A."/>
            <person name="Andreopoulos B."/>
            <person name="Baker S.E."/>
            <person name="Barry K."/>
            <person name="Bills G."/>
            <person name="Bluhm B.H."/>
            <person name="Cannon C."/>
            <person name="Castanera R."/>
            <person name="Culley D.E."/>
            <person name="Daum C."/>
            <person name="Ezra D."/>
            <person name="Gonzalez J.B."/>
            <person name="Henrissat B."/>
            <person name="Kuo A."/>
            <person name="Liang C."/>
            <person name="Lipzen A."/>
            <person name="Lutzoni F."/>
            <person name="Magnuson J."/>
            <person name="Mondo S."/>
            <person name="Nolan M."/>
            <person name="Ohm R."/>
            <person name="Pangilinan J."/>
            <person name="Park H.-J."/>
            <person name="Ramirez L."/>
            <person name="Alfaro M."/>
            <person name="Sun H."/>
            <person name="Tritt A."/>
            <person name="Yoshinaga Y."/>
            <person name="Zwiers L.-H."/>
            <person name="Turgeon B.G."/>
            <person name="Goodwin S.B."/>
            <person name="Spatafora J.W."/>
            <person name="Crous P.W."/>
            <person name="Grigoriev I.V."/>
        </authorList>
    </citation>
    <scope>NUCLEOTIDE SEQUENCE</scope>
    <source>
        <strain evidence="2">IPT5</strain>
    </source>
</reference>
<dbReference type="PANTHER" id="PTHR33112:SF16">
    <property type="entry name" value="HETEROKARYON INCOMPATIBILITY DOMAIN-CONTAINING PROTEIN"/>
    <property type="match status" value="1"/>
</dbReference>
<keyword evidence="3" id="KW-1185">Reference proteome</keyword>
<dbReference type="EMBL" id="MU006295">
    <property type="protein sequence ID" value="KAF2853349.1"/>
    <property type="molecule type" value="Genomic_DNA"/>
</dbReference>